<dbReference type="Proteomes" id="UP000308600">
    <property type="component" value="Unassembled WGS sequence"/>
</dbReference>
<name>A0ACD3ADY0_9AGAR</name>
<organism evidence="1 2">
    <name type="scientific">Pluteus cervinus</name>
    <dbReference type="NCBI Taxonomy" id="181527"/>
    <lineage>
        <taxon>Eukaryota</taxon>
        <taxon>Fungi</taxon>
        <taxon>Dikarya</taxon>
        <taxon>Basidiomycota</taxon>
        <taxon>Agaricomycotina</taxon>
        <taxon>Agaricomycetes</taxon>
        <taxon>Agaricomycetidae</taxon>
        <taxon>Agaricales</taxon>
        <taxon>Pluteineae</taxon>
        <taxon>Pluteaceae</taxon>
        <taxon>Pluteus</taxon>
    </lineage>
</organism>
<keyword evidence="2" id="KW-1185">Reference proteome</keyword>
<gene>
    <name evidence="1" type="ORF">BDN72DRAFT_862398</name>
</gene>
<protein>
    <submittedName>
        <fullName evidence="1">Uncharacterized protein</fullName>
    </submittedName>
</protein>
<evidence type="ECO:0000313" key="2">
    <source>
        <dbReference type="Proteomes" id="UP000308600"/>
    </source>
</evidence>
<proteinExistence type="predicted"/>
<sequence length="151" mass="16986">MWSGRRHIMRRPDFGCWLINASVTLKFVANNAPVRRRTFKYSSPTTEIPAAFKLSNSMEVDDDIDPAAHTQMDAAVLGDPSLHHHVQLDLQPDPAHLLALVVLKCKDMAHKIDQSYANMGNARLLTDGNPDVTKLVEDAWSARAFKRIRLL</sequence>
<reference evidence="1 2" key="1">
    <citation type="journal article" date="2019" name="Nat. Ecol. Evol.">
        <title>Megaphylogeny resolves global patterns of mushroom evolution.</title>
        <authorList>
            <person name="Varga T."/>
            <person name="Krizsan K."/>
            <person name="Foldi C."/>
            <person name="Dima B."/>
            <person name="Sanchez-Garcia M."/>
            <person name="Sanchez-Ramirez S."/>
            <person name="Szollosi G.J."/>
            <person name="Szarkandi J.G."/>
            <person name="Papp V."/>
            <person name="Albert L."/>
            <person name="Andreopoulos W."/>
            <person name="Angelini C."/>
            <person name="Antonin V."/>
            <person name="Barry K.W."/>
            <person name="Bougher N.L."/>
            <person name="Buchanan P."/>
            <person name="Buyck B."/>
            <person name="Bense V."/>
            <person name="Catcheside P."/>
            <person name="Chovatia M."/>
            <person name="Cooper J."/>
            <person name="Damon W."/>
            <person name="Desjardin D."/>
            <person name="Finy P."/>
            <person name="Geml J."/>
            <person name="Haridas S."/>
            <person name="Hughes K."/>
            <person name="Justo A."/>
            <person name="Karasinski D."/>
            <person name="Kautmanova I."/>
            <person name="Kiss B."/>
            <person name="Kocsube S."/>
            <person name="Kotiranta H."/>
            <person name="LaButti K.M."/>
            <person name="Lechner B.E."/>
            <person name="Liimatainen K."/>
            <person name="Lipzen A."/>
            <person name="Lukacs Z."/>
            <person name="Mihaltcheva S."/>
            <person name="Morgado L.N."/>
            <person name="Niskanen T."/>
            <person name="Noordeloos M.E."/>
            <person name="Ohm R.A."/>
            <person name="Ortiz-Santana B."/>
            <person name="Ovrebo C."/>
            <person name="Racz N."/>
            <person name="Riley R."/>
            <person name="Savchenko A."/>
            <person name="Shiryaev A."/>
            <person name="Soop K."/>
            <person name="Spirin V."/>
            <person name="Szebenyi C."/>
            <person name="Tomsovsky M."/>
            <person name="Tulloss R.E."/>
            <person name="Uehling J."/>
            <person name="Grigoriev I.V."/>
            <person name="Vagvolgyi C."/>
            <person name="Papp T."/>
            <person name="Martin F.M."/>
            <person name="Miettinen O."/>
            <person name="Hibbett D.S."/>
            <person name="Nagy L.G."/>
        </authorList>
    </citation>
    <scope>NUCLEOTIDE SEQUENCE [LARGE SCALE GENOMIC DNA]</scope>
    <source>
        <strain evidence="1 2">NL-1719</strain>
    </source>
</reference>
<evidence type="ECO:0000313" key="1">
    <source>
        <dbReference type="EMBL" id="TFK63052.1"/>
    </source>
</evidence>
<dbReference type="EMBL" id="ML208543">
    <property type="protein sequence ID" value="TFK63052.1"/>
    <property type="molecule type" value="Genomic_DNA"/>
</dbReference>
<accession>A0ACD3ADY0</accession>
<feature type="non-terminal residue" evidence="1">
    <location>
        <position position="151"/>
    </location>
</feature>